<proteinExistence type="predicted"/>
<evidence type="ECO:0000313" key="4">
    <source>
        <dbReference type="Proteomes" id="UP000229056"/>
    </source>
</evidence>
<feature type="domain" description="DUF5671" evidence="2">
    <location>
        <begin position="15"/>
        <end position="149"/>
    </location>
</feature>
<dbReference type="EMBL" id="PEZY01000012">
    <property type="protein sequence ID" value="PIS05753.1"/>
    <property type="molecule type" value="Genomic_DNA"/>
</dbReference>
<dbReference type="AlphaFoldDB" id="A0A2H0W316"/>
<dbReference type="Proteomes" id="UP000229056">
    <property type="component" value="Unassembled WGS sequence"/>
</dbReference>
<name>A0A2H0W316_9BACT</name>
<feature type="transmembrane region" description="Helical" evidence="1">
    <location>
        <begin position="130"/>
        <end position="152"/>
    </location>
</feature>
<protein>
    <recommendedName>
        <fullName evidence="2">DUF5671 domain-containing protein</fullName>
    </recommendedName>
</protein>
<feature type="transmembrane region" description="Helical" evidence="1">
    <location>
        <begin position="164"/>
        <end position="188"/>
    </location>
</feature>
<evidence type="ECO:0000313" key="3">
    <source>
        <dbReference type="EMBL" id="PIS05753.1"/>
    </source>
</evidence>
<gene>
    <name evidence="3" type="ORF">COT80_03195</name>
</gene>
<feature type="transmembrane region" description="Helical" evidence="1">
    <location>
        <begin position="102"/>
        <end position="124"/>
    </location>
</feature>
<dbReference type="Pfam" id="PF18920">
    <property type="entry name" value="DUF5671"/>
    <property type="match status" value="1"/>
</dbReference>
<evidence type="ECO:0000256" key="1">
    <source>
        <dbReference type="SAM" id="Phobius"/>
    </source>
</evidence>
<keyword evidence="1" id="KW-0472">Membrane</keyword>
<feature type="transmembrane region" description="Helical" evidence="1">
    <location>
        <begin position="60"/>
        <end position="81"/>
    </location>
</feature>
<organism evidence="3 4">
    <name type="scientific">Candidatus Buchananbacteria bacterium CG10_big_fil_rev_8_21_14_0_10_33_19</name>
    <dbReference type="NCBI Taxonomy" id="1974525"/>
    <lineage>
        <taxon>Bacteria</taxon>
        <taxon>Candidatus Buchananiibacteriota</taxon>
    </lineage>
</organism>
<feature type="transmembrane region" description="Helical" evidence="1">
    <location>
        <begin position="12"/>
        <end position="40"/>
    </location>
</feature>
<keyword evidence="1" id="KW-1133">Transmembrane helix</keyword>
<reference evidence="4" key="1">
    <citation type="submission" date="2017-09" db="EMBL/GenBank/DDBJ databases">
        <title>Depth-based differentiation of microbial function through sediment-hosted aquifers and enrichment of novel symbionts in the deep terrestrial subsurface.</title>
        <authorList>
            <person name="Probst A.J."/>
            <person name="Ladd B."/>
            <person name="Jarett J.K."/>
            <person name="Geller-Mcgrath D.E."/>
            <person name="Sieber C.M.K."/>
            <person name="Emerson J.B."/>
            <person name="Anantharaman K."/>
            <person name="Thomas B.C."/>
            <person name="Malmstrom R."/>
            <person name="Stieglmeier M."/>
            <person name="Klingl A."/>
            <person name="Woyke T."/>
            <person name="Ryan C.M."/>
            <person name="Banfield J.F."/>
        </authorList>
    </citation>
    <scope>NUCLEOTIDE SEQUENCE [LARGE SCALE GENOMIC DNA]</scope>
</reference>
<comment type="caution">
    <text evidence="3">The sequence shown here is derived from an EMBL/GenBank/DDBJ whole genome shotgun (WGS) entry which is preliminary data.</text>
</comment>
<dbReference type="InterPro" id="IPR043728">
    <property type="entry name" value="DUF5671"/>
</dbReference>
<keyword evidence="1" id="KW-0812">Transmembrane</keyword>
<evidence type="ECO:0000259" key="2">
    <source>
        <dbReference type="Pfam" id="PF18920"/>
    </source>
</evidence>
<accession>A0A2H0W316</accession>
<sequence>MENQDKYHGKGALDAFLNLFSLITLGWMSISIGMILFQIIDKFFSSEKVYIYNSFSQSGLKFGLASSLIVVPIFLVIIALLHKHYKNNVLNHQSGVYRWLTYLVLLVAALNIIGRLIQLIYQFLDGNYTLASVLKILVVLLIASGIFGYYWYDLKRTDYSSQSLVSKIFFIGIVVISLVTIIGGFMLIDSPQTTRMKKQDQSRVDALNNIRNIIISEYMSTKVLPSDLSAPKFSNLVDPVTGQPYEYRVIGETAYELCANFELAVDDYNDKNRYMNVGGENWDFHQGGRQCYEQEVSGYDSKMLNY</sequence>